<sequence length="550" mass="60842">EVRCAYIVLLVAGYWVTECLPIGITSLIPVVLFPLFGILSTQETCICYMNDTIMVFISGLILAIATEHCNLHLRIALIVMKMLGCSHAKLLGGLCTVTTFISMWIANAAATAMMVPIAFAVLRELERVGAVEKYYYTRLGKVFDIKKDPEDPEAEAISFLRDIKPTNLTKAYLFAAAYASSFGGTGAIVGTPTNLAFKGIYEYNFPAADPITFGNWMAASIPQMATNSFILWLYLRITFLGYLRPCSKDAEMARIGVEGEAIANQVISQNLKNLGPMTFHEISVAILFTGCIFLWIFRAPGFVRGWSEILTDVMLVDSTPAVFICLLMFFIPKEPIFLHFLSNDPSRRLTRSSEGLITWEIIQTKMPWRLVFLLGSGFAVSKGSSVSGLAMKIGLALVPLKELPPVLMMAVVLLFVSTLTEFTSNVGTANIVLPVVAHMVRICPMIRYIITINFVCFLKCVAMKIHPLYLMMPVTLMCSYAFRMPVATPPNAIITVAGHLQTQILIAVGCFPAMYSLIVQVILFPTWGTFIYGISEFPAWAEQHDIARKS</sequence>
<dbReference type="Pfam" id="PF00939">
    <property type="entry name" value="Na_sulph_symp"/>
    <property type="match status" value="1"/>
</dbReference>
<feature type="transmembrane region" description="Helical" evidence="6">
    <location>
        <begin position="100"/>
        <end position="122"/>
    </location>
</feature>
<keyword evidence="3 6" id="KW-0812">Transmembrane</keyword>
<evidence type="ECO:0000313" key="7">
    <source>
        <dbReference type="EMBL" id="KYQ48153.1"/>
    </source>
</evidence>
<keyword evidence="4 6" id="KW-1133">Transmembrane helix</keyword>
<organism evidence="7 8">
    <name type="scientific">Mycetomoellerius zeteki</name>
    <dbReference type="NCBI Taxonomy" id="64791"/>
    <lineage>
        <taxon>Eukaryota</taxon>
        <taxon>Metazoa</taxon>
        <taxon>Ecdysozoa</taxon>
        <taxon>Arthropoda</taxon>
        <taxon>Hexapoda</taxon>
        <taxon>Insecta</taxon>
        <taxon>Pterygota</taxon>
        <taxon>Neoptera</taxon>
        <taxon>Endopterygota</taxon>
        <taxon>Hymenoptera</taxon>
        <taxon>Apocrita</taxon>
        <taxon>Aculeata</taxon>
        <taxon>Formicoidea</taxon>
        <taxon>Formicidae</taxon>
        <taxon>Myrmicinae</taxon>
        <taxon>Mycetomoellerius</taxon>
    </lineage>
</organism>
<dbReference type="EMBL" id="KQ983028">
    <property type="protein sequence ID" value="KYQ48153.1"/>
    <property type="molecule type" value="Genomic_DNA"/>
</dbReference>
<gene>
    <name evidence="7" type="ORF">ALC60_12802</name>
</gene>
<feature type="non-terminal residue" evidence="7">
    <location>
        <position position="1"/>
    </location>
</feature>
<dbReference type="GO" id="GO:0015141">
    <property type="term" value="F:succinate transmembrane transporter activity"/>
    <property type="evidence" value="ECO:0007669"/>
    <property type="project" value="TreeGrafter"/>
</dbReference>
<comment type="similarity">
    <text evidence="2">Belongs to the SLC13A/DASS transporter (TC 2.A.47) family. NADC subfamily.</text>
</comment>
<evidence type="ECO:0000256" key="6">
    <source>
        <dbReference type="SAM" id="Phobius"/>
    </source>
</evidence>
<evidence type="ECO:0000256" key="2">
    <source>
        <dbReference type="ARBA" id="ARBA00006772"/>
    </source>
</evidence>
<dbReference type="PANTHER" id="PTHR10283">
    <property type="entry name" value="SOLUTE CARRIER FAMILY 13 MEMBER"/>
    <property type="match status" value="1"/>
</dbReference>
<dbReference type="PANTHER" id="PTHR10283:SF82">
    <property type="entry name" value="SOLUTE CARRIER FAMILY 13 MEMBER 2"/>
    <property type="match status" value="1"/>
</dbReference>
<dbReference type="Proteomes" id="UP000075809">
    <property type="component" value="Unassembled WGS sequence"/>
</dbReference>
<reference evidence="7 8" key="1">
    <citation type="submission" date="2015-09" db="EMBL/GenBank/DDBJ databases">
        <title>Trachymyrmex zeteki WGS genome.</title>
        <authorList>
            <person name="Nygaard S."/>
            <person name="Hu H."/>
            <person name="Boomsma J."/>
            <person name="Zhang G."/>
        </authorList>
    </citation>
    <scope>NUCLEOTIDE SEQUENCE [LARGE SCALE GENOMIC DNA]</scope>
    <source>
        <strain evidence="7">Tzet28-1</strain>
        <tissue evidence="7">Whole body</tissue>
    </source>
</reference>
<feature type="transmembrane region" description="Helical" evidence="6">
    <location>
        <begin position="20"/>
        <end position="41"/>
    </location>
</feature>
<feature type="transmembrane region" description="Helical" evidence="6">
    <location>
        <begin position="407"/>
        <end position="433"/>
    </location>
</feature>
<feature type="transmembrane region" description="Helical" evidence="6">
    <location>
        <begin position="213"/>
        <end position="235"/>
    </location>
</feature>
<keyword evidence="8" id="KW-1185">Reference proteome</keyword>
<protein>
    <submittedName>
        <fullName evidence="7">Protein I'm not dead yet</fullName>
    </submittedName>
</protein>
<dbReference type="GO" id="GO:0015137">
    <property type="term" value="F:citrate transmembrane transporter activity"/>
    <property type="evidence" value="ECO:0007669"/>
    <property type="project" value="TreeGrafter"/>
</dbReference>
<proteinExistence type="inferred from homology"/>
<comment type="subcellular location">
    <subcellularLocation>
        <location evidence="1">Membrane</location>
        <topology evidence="1">Multi-pass membrane protein</topology>
    </subcellularLocation>
</comment>
<feature type="transmembrane region" description="Helical" evidence="6">
    <location>
        <begin position="309"/>
        <end position="331"/>
    </location>
</feature>
<evidence type="ECO:0000256" key="3">
    <source>
        <dbReference type="ARBA" id="ARBA00022692"/>
    </source>
</evidence>
<name>A0A151WJU9_9HYME</name>
<accession>A0A151WJU9</accession>
<evidence type="ECO:0000256" key="4">
    <source>
        <dbReference type="ARBA" id="ARBA00022989"/>
    </source>
</evidence>
<dbReference type="STRING" id="64791.A0A151WJU9"/>
<evidence type="ECO:0000313" key="8">
    <source>
        <dbReference type="Proteomes" id="UP000075809"/>
    </source>
</evidence>
<feature type="transmembrane region" description="Helical" evidence="6">
    <location>
        <begin position="53"/>
        <end position="80"/>
    </location>
</feature>
<feature type="transmembrane region" description="Helical" evidence="6">
    <location>
        <begin position="504"/>
        <end position="524"/>
    </location>
</feature>
<keyword evidence="5 6" id="KW-0472">Membrane</keyword>
<evidence type="ECO:0000256" key="5">
    <source>
        <dbReference type="ARBA" id="ARBA00023136"/>
    </source>
</evidence>
<feature type="transmembrane region" description="Helical" evidence="6">
    <location>
        <begin position="445"/>
        <end position="465"/>
    </location>
</feature>
<feature type="transmembrane region" description="Helical" evidence="6">
    <location>
        <begin position="171"/>
        <end position="193"/>
    </location>
</feature>
<dbReference type="InterPro" id="IPR001898">
    <property type="entry name" value="SLC13A/DASS"/>
</dbReference>
<feature type="transmembrane region" description="Helical" evidence="6">
    <location>
        <begin position="278"/>
        <end position="297"/>
    </location>
</feature>
<feature type="transmembrane region" description="Helical" evidence="6">
    <location>
        <begin position="370"/>
        <end position="395"/>
    </location>
</feature>
<evidence type="ECO:0000256" key="1">
    <source>
        <dbReference type="ARBA" id="ARBA00004141"/>
    </source>
</evidence>
<dbReference type="AlphaFoldDB" id="A0A151WJU9"/>
<dbReference type="GO" id="GO:0005886">
    <property type="term" value="C:plasma membrane"/>
    <property type="evidence" value="ECO:0007669"/>
    <property type="project" value="TreeGrafter"/>
</dbReference>